<reference evidence="1 2" key="1">
    <citation type="submission" date="2018-06" db="EMBL/GenBank/DDBJ databases">
        <title>Comparative genomics reveals the genomic features of Rhizophagus irregularis, R. cerebriforme, R. diaphanum and Gigaspora rosea, and their symbiotic lifestyle signature.</title>
        <authorList>
            <person name="Morin E."/>
            <person name="San Clemente H."/>
            <person name="Chen E.C.H."/>
            <person name="De La Providencia I."/>
            <person name="Hainaut M."/>
            <person name="Kuo A."/>
            <person name="Kohler A."/>
            <person name="Murat C."/>
            <person name="Tang N."/>
            <person name="Roy S."/>
            <person name="Loubradou J."/>
            <person name="Henrissat B."/>
            <person name="Grigoriev I.V."/>
            <person name="Corradi N."/>
            <person name="Roux C."/>
            <person name="Martin F.M."/>
        </authorList>
    </citation>
    <scope>NUCLEOTIDE SEQUENCE [LARGE SCALE GENOMIC DNA]</scope>
    <source>
        <strain evidence="1 2">DAOM 227022</strain>
    </source>
</reference>
<comment type="caution">
    <text evidence="1">The sequence shown here is derived from an EMBL/GenBank/DDBJ whole genome shotgun (WGS) entry which is preliminary data.</text>
</comment>
<organism evidence="1 2">
    <name type="scientific">Glomus cerebriforme</name>
    <dbReference type="NCBI Taxonomy" id="658196"/>
    <lineage>
        <taxon>Eukaryota</taxon>
        <taxon>Fungi</taxon>
        <taxon>Fungi incertae sedis</taxon>
        <taxon>Mucoromycota</taxon>
        <taxon>Glomeromycotina</taxon>
        <taxon>Glomeromycetes</taxon>
        <taxon>Glomerales</taxon>
        <taxon>Glomeraceae</taxon>
        <taxon>Glomus</taxon>
    </lineage>
</organism>
<evidence type="ECO:0000313" key="2">
    <source>
        <dbReference type="Proteomes" id="UP000265703"/>
    </source>
</evidence>
<name>A0A397SQZ3_9GLOM</name>
<dbReference type="EMBL" id="QKYT01000277">
    <property type="protein sequence ID" value="RIA88142.1"/>
    <property type="molecule type" value="Genomic_DNA"/>
</dbReference>
<proteinExistence type="predicted"/>
<evidence type="ECO:0000313" key="1">
    <source>
        <dbReference type="EMBL" id="RIA88142.1"/>
    </source>
</evidence>
<sequence>MICLSENLTTQRSIQKKATQQENTIELEAELNLTKDDPQEDSNDIVSTSLISAEELLEDFLSNENESQQALSEYILSDNKTCIQQKFASKGSLKSSHVRYQLQEECKALFLRIRNNTTELAEKLYDELTEFITDDTWQQILHLHLKATDLVKLRQDNTIVTNLGAFVHQAVKNILIAQNNNENTQAIIKKYDEYTINLKILTKLGIVKSLLVRELLIC</sequence>
<dbReference type="AlphaFoldDB" id="A0A397SQZ3"/>
<protein>
    <submittedName>
        <fullName evidence="1">Uncharacterized protein</fullName>
    </submittedName>
</protein>
<gene>
    <name evidence="1" type="ORF">C1645_826787</name>
</gene>
<dbReference type="Proteomes" id="UP000265703">
    <property type="component" value="Unassembled WGS sequence"/>
</dbReference>
<dbReference type="OrthoDB" id="2316845at2759"/>
<accession>A0A397SQZ3</accession>
<keyword evidence="2" id="KW-1185">Reference proteome</keyword>